<evidence type="ECO:0000313" key="2">
    <source>
        <dbReference type="Proteomes" id="UP000475214"/>
    </source>
</evidence>
<comment type="caution">
    <text evidence="1">The sequence shown here is derived from an EMBL/GenBank/DDBJ whole genome shotgun (WGS) entry which is preliminary data.</text>
</comment>
<dbReference type="Gene3D" id="2.60.120.260">
    <property type="entry name" value="Galactose-binding domain-like"/>
    <property type="match status" value="1"/>
</dbReference>
<dbReference type="AlphaFoldDB" id="A0A6L9SH20"/>
<gene>
    <name evidence="1" type="ORF">G1H10_30870</name>
</gene>
<organism evidence="1 2">
    <name type="scientific">Phytoactinopolyspora halotolerans</name>
    <dbReference type="NCBI Taxonomy" id="1981512"/>
    <lineage>
        <taxon>Bacteria</taxon>
        <taxon>Bacillati</taxon>
        <taxon>Actinomycetota</taxon>
        <taxon>Actinomycetes</taxon>
        <taxon>Jiangellales</taxon>
        <taxon>Jiangellaceae</taxon>
        <taxon>Phytoactinopolyspora</taxon>
    </lineage>
</organism>
<protein>
    <submittedName>
        <fullName evidence="1">Uncharacterized protein</fullName>
    </submittedName>
</protein>
<reference evidence="1 2" key="1">
    <citation type="submission" date="2020-02" db="EMBL/GenBank/DDBJ databases">
        <authorList>
            <person name="Li X.-J."/>
            <person name="Han X.-M."/>
        </authorList>
    </citation>
    <scope>NUCLEOTIDE SEQUENCE [LARGE SCALE GENOMIC DNA]</scope>
    <source>
        <strain evidence="1 2">CCTCC AB 2017055</strain>
    </source>
</reference>
<proteinExistence type="predicted"/>
<name>A0A6L9SH20_9ACTN</name>
<keyword evidence="2" id="KW-1185">Reference proteome</keyword>
<accession>A0A6L9SH20</accession>
<dbReference type="Proteomes" id="UP000475214">
    <property type="component" value="Unassembled WGS sequence"/>
</dbReference>
<evidence type="ECO:0000313" key="1">
    <source>
        <dbReference type="EMBL" id="NEE04576.1"/>
    </source>
</evidence>
<sequence>MLKPRATATRDLVNLDGVWRFAVDAALAEAAWSGPLDSTLGAATHARRVYVDDVLVAGHECDHTPFETDIIDVVATGEELRLTVGVKKS</sequence>
<dbReference type="EMBL" id="JAAGOA010000036">
    <property type="protein sequence ID" value="NEE04576.1"/>
    <property type="molecule type" value="Genomic_DNA"/>
</dbReference>
<dbReference type="InterPro" id="IPR008979">
    <property type="entry name" value="Galactose-bd-like_sf"/>
</dbReference>
<dbReference type="SUPFAM" id="SSF49785">
    <property type="entry name" value="Galactose-binding domain-like"/>
    <property type="match status" value="1"/>
</dbReference>
<dbReference type="RefSeq" id="WP_163745121.1">
    <property type="nucleotide sequence ID" value="NZ_JAAGOA010000036.1"/>
</dbReference>